<dbReference type="Proteomes" id="UP000217790">
    <property type="component" value="Unassembled WGS sequence"/>
</dbReference>
<keyword evidence="2" id="KW-1185">Reference proteome</keyword>
<organism evidence="1 2">
    <name type="scientific">Armillaria gallica</name>
    <name type="common">Bulbous honey fungus</name>
    <name type="synonym">Armillaria bulbosa</name>
    <dbReference type="NCBI Taxonomy" id="47427"/>
    <lineage>
        <taxon>Eukaryota</taxon>
        <taxon>Fungi</taxon>
        <taxon>Dikarya</taxon>
        <taxon>Basidiomycota</taxon>
        <taxon>Agaricomycotina</taxon>
        <taxon>Agaricomycetes</taxon>
        <taxon>Agaricomycetidae</taxon>
        <taxon>Agaricales</taxon>
        <taxon>Marasmiineae</taxon>
        <taxon>Physalacriaceae</taxon>
        <taxon>Armillaria</taxon>
    </lineage>
</organism>
<dbReference type="AlphaFoldDB" id="A0A2H3E782"/>
<dbReference type="OrthoDB" id="10455608at2759"/>
<name>A0A2H3E782_ARMGA</name>
<protein>
    <submittedName>
        <fullName evidence="1">Uncharacterized protein</fullName>
    </submittedName>
</protein>
<dbReference type="InParanoid" id="A0A2H3E782"/>
<dbReference type="EMBL" id="KZ293644">
    <property type="protein sequence ID" value="PBL03262.1"/>
    <property type="molecule type" value="Genomic_DNA"/>
</dbReference>
<evidence type="ECO:0000313" key="1">
    <source>
        <dbReference type="EMBL" id="PBL03262.1"/>
    </source>
</evidence>
<gene>
    <name evidence="1" type="ORF">ARMGADRAFT_1069821</name>
</gene>
<evidence type="ECO:0000313" key="2">
    <source>
        <dbReference type="Proteomes" id="UP000217790"/>
    </source>
</evidence>
<reference evidence="2" key="1">
    <citation type="journal article" date="2017" name="Nat. Ecol. Evol.">
        <title>Genome expansion and lineage-specific genetic innovations in the forest pathogenic fungi Armillaria.</title>
        <authorList>
            <person name="Sipos G."/>
            <person name="Prasanna A.N."/>
            <person name="Walter M.C."/>
            <person name="O'Connor E."/>
            <person name="Balint B."/>
            <person name="Krizsan K."/>
            <person name="Kiss B."/>
            <person name="Hess J."/>
            <person name="Varga T."/>
            <person name="Slot J."/>
            <person name="Riley R."/>
            <person name="Boka B."/>
            <person name="Rigling D."/>
            <person name="Barry K."/>
            <person name="Lee J."/>
            <person name="Mihaltcheva S."/>
            <person name="LaButti K."/>
            <person name="Lipzen A."/>
            <person name="Waldron R."/>
            <person name="Moloney N.M."/>
            <person name="Sperisen C."/>
            <person name="Kredics L."/>
            <person name="Vagvoelgyi C."/>
            <person name="Patrignani A."/>
            <person name="Fitzpatrick D."/>
            <person name="Nagy I."/>
            <person name="Doyle S."/>
            <person name="Anderson J.B."/>
            <person name="Grigoriev I.V."/>
            <person name="Gueldener U."/>
            <person name="Muensterkoetter M."/>
            <person name="Nagy L.G."/>
        </authorList>
    </citation>
    <scope>NUCLEOTIDE SEQUENCE [LARGE SCALE GENOMIC DNA]</scope>
    <source>
        <strain evidence="2">Ar21-2</strain>
    </source>
</reference>
<sequence length="103" mass="11338">MSLEPATRMSLTCISGKATTLRTLLSVVNTFFDQLLSRELSKRFPGVKVPVFSLSHSTVIGCSYGAALRPELEREMQTHVEVVEEAQSGFGTVVTDTPRRHKA</sequence>
<accession>A0A2H3E782</accession>
<proteinExistence type="predicted"/>